<evidence type="ECO:0000256" key="5">
    <source>
        <dbReference type="SAM" id="MobiDB-lite"/>
    </source>
</evidence>
<name>A0A5M9K596_MONFR</name>
<evidence type="ECO:0000313" key="7">
    <source>
        <dbReference type="EMBL" id="KAA8575639.1"/>
    </source>
</evidence>
<evidence type="ECO:0000256" key="4">
    <source>
        <dbReference type="ARBA" id="ARBA00023136"/>
    </source>
</evidence>
<feature type="compositionally biased region" description="Low complexity" evidence="5">
    <location>
        <begin position="306"/>
        <end position="315"/>
    </location>
</feature>
<dbReference type="AlphaFoldDB" id="A0A5M9K596"/>
<evidence type="ECO:0000256" key="1">
    <source>
        <dbReference type="ARBA" id="ARBA00004173"/>
    </source>
</evidence>
<comment type="subcellular location">
    <subcellularLocation>
        <location evidence="1">Mitochondrion</location>
    </subcellularLocation>
</comment>
<evidence type="ECO:0000256" key="3">
    <source>
        <dbReference type="ARBA" id="ARBA00022989"/>
    </source>
</evidence>
<evidence type="ECO:0000256" key="2">
    <source>
        <dbReference type="ARBA" id="ARBA00022692"/>
    </source>
</evidence>
<reference evidence="7 8" key="1">
    <citation type="submission" date="2019-06" db="EMBL/GenBank/DDBJ databases">
        <title>Genome Sequence of the Brown Rot Fungal Pathogen Monilinia fructicola.</title>
        <authorList>
            <person name="De Miccolis Angelini R.M."/>
            <person name="Landi L."/>
            <person name="Abate D."/>
            <person name="Pollastro S."/>
            <person name="Romanazzi G."/>
            <person name="Faretra F."/>
        </authorList>
    </citation>
    <scope>NUCLEOTIDE SEQUENCE [LARGE SCALE GENOMIC DNA]</scope>
    <source>
        <strain evidence="7 8">Mfrc123</strain>
    </source>
</reference>
<evidence type="ECO:0000313" key="8">
    <source>
        <dbReference type="Proteomes" id="UP000322873"/>
    </source>
</evidence>
<dbReference type="GO" id="GO:0005739">
    <property type="term" value="C:mitochondrion"/>
    <property type="evidence" value="ECO:0007669"/>
    <property type="project" value="UniProtKB-SubCell"/>
</dbReference>
<proteinExistence type="predicted"/>
<gene>
    <name evidence="7" type="ORF">EYC84_004763</name>
</gene>
<feature type="region of interest" description="Disordered" evidence="5">
    <location>
        <begin position="290"/>
        <end position="326"/>
    </location>
</feature>
<dbReference type="Pfam" id="PF04588">
    <property type="entry name" value="HIG_1_N"/>
    <property type="match status" value="1"/>
</dbReference>
<keyword evidence="4" id="KW-0472">Membrane</keyword>
<organism evidence="7 8">
    <name type="scientific">Monilinia fructicola</name>
    <name type="common">Brown rot fungus</name>
    <name type="synonym">Ciboria fructicola</name>
    <dbReference type="NCBI Taxonomy" id="38448"/>
    <lineage>
        <taxon>Eukaryota</taxon>
        <taxon>Fungi</taxon>
        <taxon>Dikarya</taxon>
        <taxon>Ascomycota</taxon>
        <taxon>Pezizomycotina</taxon>
        <taxon>Leotiomycetes</taxon>
        <taxon>Helotiales</taxon>
        <taxon>Sclerotiniaceae</taxon>
        <taxon>Monilinia</taxon>
    </lineage>
</organism>
<dbReference type="Proteomes" id="UP000322873">
    <property type="component" value="Unassembled WGS sequence"/>
</dbReference>
<feature type="compositionally biased region" description="Basic and acidic residues" evidence="5">
    <location>
        <begin position="316"/>
        <end position="326"/>
    </location>
</feature>
<dbReference type="InterPro" id="IPR007667">
    <property type="entry name" value="Hypoxia_induced_domain"/>
</dbReference>
<protein>
    <recommendedName>
        <fullName evidence="6">HIG1 domain-containing protein</fullName>
    </recommendedName>
</protein>
<keyword evidence="3" id="KW-1133">Transmembrane helix</keyword>
<dbReference type="VEuPathDB" id="FungiDB:MFRU_020g00360"/>
<feature type="compositionally biased region" description="Basic and acidic residues" evidence="5">
    <location>
        <begin position="290"/>
        <end position="304"/>
    </location>
</feature>
<sequence length="326" mass="36552">MLFLRVIPNISGFDHSDPPPSATKKKSLGIFEFGATSSIDGRLERPIILRNIRYITTKIPHQSVNFVKFINYKYKPVSLSLSTTKSLNLFKEAAHYNATVKGGSIGGIIGLAVGGAALYVANARFQTIRGLTIPMKSFLVSSTGTFTAIICADRASRSYEWNRDPQRKYKDKSTLLLEQERANETTGPACQGMGEGKQIFQLLLPRGWLLKKLVQARVYAQGLTLAVLVASAAFEMGDAKTGTGRWEPLQFWIQMIQKHKHLIQKKIHHEAYEGEDLWRDMVEAEERRINNRKREAEEKEHSSELKNAGKAAFADAKAKKDKNQAE</sequence>
<comment type="caution">
    <text evidence="7">The sequence shown here is derived from an EMBL/GenBank/DDBJ whole genome shotgun (WGS) entry which is preliminary data.</text>
</comment>
<accession>A0A5M9K596</accession>
<evidence type="ECO:0000259" key="6">
    <source>
        <dbReference type="Pfam" id="PF04588"/>
    </source>
</evidence>
<dbReference type="EMBL" id="VICG01000002">
    <property type="protein sequence ID" value="KAA8575639.1"/>
    <property type="molecule type" value="Genomic_DNA"/>
</dbReference>
<feature type="domain" description="HIG1" evidence="6">
    <location>
        <begin position="212"/>
        <end position="230"/>
    </location>
</feature>
<keyword evidence="2" id="KW-0812">Transmembrane</keyword>
<keyword evidence="8" id="KW-1185">Reference proteome</keyword>